<dbReference type="EMBL" id="FQTV01000006">
    <property type="protein sequence ID" value="SHF22289.1"/>
    <property type="molecule type" value="Genomic_DNA"/>
</dbReference>
<sequence length="221" mass="25398">MKYYILIYNRAPIGESGESCKSNYSIEIACRSCGTGAILVGKLKTKGLRQIKKDFFITLDDDFIISENLYQKLITDGIKLGDLRKIVDYKNNDLPFYHLNTNIILPPSKMNNFAIEGQCPVCKRNGYFSKVVFNQSSNVPTKVLPFSLQYSKEQLDSLFFDKSDIFFTWECTGLSNLTAHDIFVVRYARPLLVISEKFKESLDKYEIKGLKFEEIFISNDI</sequence>
<dbReference type="OrthoDB" id="9961655at2"/>
<evidence type="ECO:0000313" key="1">
    <source>
        <dbReference type="EMBL" id="SHF22289.1"/>
    </source>
</evidence>
<gene>
    <name evidence="1" type="ORF">SAMN05444405_10674</name>
</gene>
<organism evidence="1 2">
    <name type="scientific">Bacteroides luti</name>
    <dbReference type="NCBI Taxonomy" id="1297750"/>
    <lineage>
        <taxon>Bacteria</taxon>
        <taxon>Pseudomonadati</taxon>
        <taxon>Bacteroidota</taxon>
        <taxon>Bacteroidia</taxon>
        <taxon>Bacteroidales</taxon>
        <taxon>Bacteroidaceae</taxon>
        <taxon>Bacteroides</taxon>
    </lineage>
</organism>
<reference evidence="1 2" key="1">
    <citation type="submission" date="2016-11" db="EMBL/GenBank/DDBJ databases">
        <authorList>
            <person name="Jaros S."/>
            <person name="Januszkiewicz K."/>
            <person name="Wedrychowicz H."/>
        </authorList>
    </citation>
    <scope>NUCLEOTIDE SEQUENCE [LARGE SCALE GENOMIC DNA]</scope>
    <source>
        <strain evidence="1 2">DSM 26991</strain>
    </source>
</reference>
<dbReference type="Proteomes" id="UP000184509">
    <property type="component" value="Unassembled WGS sequence"/>
</dbReference>
<keyword evidence="2" id="KW-1185">Reference proteome</keyword>
<dbReference type="STRING" id="1297750.SAMN05444405_10674"/>
<proteinExistence type="predicted"/>
<dbReference type="RefSeq" id="WP_073400672.1">
    <property type="nucleotide sequence ID" value="NZ_FQTV01000006.1"/>
</dbReference>
<dbReference type="AlphaFoldDB" id="A0A1M4ZW61"/>
<name>A0A1M4ZW61_9BACE</name>
<evidence type="ECO:0000313" key="2">
    <source>
        <dbReference type="Proteomes" id="UP000184509"/>
    </source>
</evidence>
<protein>
    <submittedName>
        <fullName evidence="1">Uncharacterized protein</fullName>
    </submittedName>
</protein>
<accession>A0A1M4ZW61</accession>